<dbReference type="CDD" id="cd06173">
    <property type="entry name" value="MFS_MefA_like"/>
    <property type="match status" value="1"/>
</dbReference>
<protein>
    <submittedName>
        <fullName evidence="9">Putative MFS family arabinose efflux permease</fullName>
    </submittedName>
</protein>
<dbReference type="RefSeq" id="WP_181418451.1">
    <property type="nucleotide sequence ID" value="NZ_QJTF01000024.1"/>
</dbReference>
<feature type="transmembrane region" description="Helical" evidence="7">
    <location>
        <begin position="12"/>
        <end position="34"/>
    </location>
</feature>
<accession>A0A318TDU3</accession>
<dbReference type="Proteomes" id="UP000247454">
    <property type="component" value="Unassembled WGS sequence"/>
</dbReference>
<dbReference type="AlphaFoldDB" id="A0A318TDU3"/>
<keyword evidence="10" id="KW-1185">Reference proteome</keyword>
<dbReference type="Gene3D" id="1.20.1250.20">
    <property type="entry name" value="MFS general substrate transporter like domains"/>
    <property type="match status" value="1"/>
</dbReference>
<evidence type="ECO:0000256" key="6">
    <source>
        <dbReference type="ARBA" id="ARBA00023136"/>
    </source>
</evidence>
<reference evidence="9 10" key="1">
    <citation type="submission" date="2018-06" db="EMBL/GenBank/DDBJ databases">
        <title>Genomic Encyclopedia of Type Strains, Phase III (KMG-III): the genomes of soil and plant-associated and newly described type strains.</title>
        <authorList>
            <person name="Whitman W."/>
        </authorList>
    </citation>
    <scope>NUCLEOTIDE SEQUENCE [LARGE SCALE GENOMIC DNA]</scope>
    <source>
        <strain evidence="9 10">ORS 1419</strain>
    </source>
</reference>
<comment type="subcellular location">
    <subcellularLocation>
        <location evidence="1">Cell membrane</location>
        <topology evidence="1">Multi-pass membrane protein</topology>
    </subcellularLocation>
</comment>
<dbReference type="InterPro" id="IPR020846">
    <property type="entry name" value="MFS_dom"/>
</dbReference>
<name>A0A318TDU3_9HYPH</name>
<evidence type="ECO:0000313" key="9">
    <source>
        <dbReference type="EMBL" id="PYE86502.1"/>
    </source>
</evidence>
<keyword evidence="4 7" id="KW-0812">Transmembrane</keyword>
<feature type="domain" description="Major facilitator superfamily (MFS) profile" evidence="8">
    <location>
        <begin position="1"/>
        <end position="390"/>
    </location>
</feature>
<feature type="transmembrane region" description="Helical" evidence="7">
    <location>
        <begin position="40"/>
        <end position="62"/>
    </location>
</feature>
<evidence type="ECO:0000313" key="10">
    <source>
        <dbReference type="Proteomes" id="UP000247454"/>
    </source>
</evidence>
<dbReference type="PANTHER" id="PTHR23513">
    <property type="entry name" value="INTEGRAL MEMBRANE EFFLUX PROTEIN-RELATED"/>
    <property type="match status" value="1"/>
</dbReference>
<evidence type="ECO:0000259" key="8">
    <source>
        <dbReference type="PROSITE" id="PS50850"/>
    </source>
</evidence>
<keyword evidence="3" id="KW-1003">Cell membrane</keyword>
<feature type="transmembrane region" description="Helical" evidence="7">
    <location>
        <begin position="281"/>
        <end position="297"/>
    </location>
</feature>
<evidence type="ECO:0000256" key="4">
    <source>
        <dbReference type="ARBA" id="ARBA00022692"/>
    </source>
</evidence>
<evidence type="ECO:0000256" key="7">
    <source>
        <dbReference type="SAM" id="Phobius"/>
    </source>
</evidence>
<dbReference type="Pfam" id="PF05977">
    <property type="entry name" value="MFS_3"/>
    <property type="match status" value="1"/>
</dbReference>
<dbReference type="GO" id="GO:0005886">
    <property type="term" value="C:plasma membrane"/>
    <property type="evidence" value="ECO:0007669"/>
    <property type="project" value="UniProtKB-SubCell"/>
</dbReference>
<dbReference type="GO" id="GO:0022857">
    <property type="term" value="F:transmembrane transporter activity"/>
    <property type="evidence" value="ECO:0007669"/>
    <property type="project" value="InterPro"/>
</dbReference>
<feature type="transmembrane region" description="Helical" evidence="7">
    <location>
        <begin position="369"/>
        <end position="389"/>
    </location>
</feature>
<evidence type="ECO:0000256" key="3">
    <source>
        <dbReference type="ARBA" id="ARBA00022475"/>
    </source>
</evidence>
<feature type="transmembrane region" description="Helical" evidence="7">
    <location>
        <begin position="214"/>
        <end position="239"/>
    </location>
</feature>
<proteinExistence type="predicted"/>
<feature type="transmembrane region" description="Helical" evidence="7">
    <location>
        <begin position="251"/>
        <end position="269"/>
    </location>
</feature>
<organism evidence="9 10">
    <name type="scientific">Phyllobacterium leguminum</name>
    <dbReference type="NCBI Taxonomy" id="314237"/>
    <lineage>
        <taxon>Bacteria</taxon>
        <taxon>Pseudomonadati</taxon>
        <taxon>Pseudomonadota</taxon>
        <taxon>Alphaproteobacteria</taxon>
        <taxon>Hyphomicrobiales</taxon>
        <taxon>Phyllobacteriaceae</taxon>
        <taxon>Phyllobacterium</taxon>
    </lineage>
</organism>
<feature type="transmembrane region" description="Helical" evidence="7">
    <location>
        <begin position="345"/>
        <end position="363"/>
    </location>
</feature>
<feature type="transmembrane region" description="Helical" evidence="7">
    <location>
        <begin position="303"/>
        <end position="324"/>
    </location>
</feature>
<dbReference type="SUPFAM" id="SSF103473">
    <property type="entry name" value="MFS general substrate transporter"/>
    <property type="match status" value="1"/>
</dbReference>
<gene>
    <name evidence="9" type="ORF">C7477_12446</name>
</gene>
<dbReference type="InterPro" id="IPR010290">
    <property type="entry name" value="TM_effector"/>
</dbReference>
<comment type="caution">
    <text evidence="9">The sequence shown here is derived from an EMBL/GenBank/DDBJ whole genome shotgun (WGS) entry which is preliminary data.</text>
</comment>
<keyword evidence="6 7" id="KW-0472">Membrane</keyword>
<keyword evidence="5 7" id="KW-1133">Transmembrane helix</keyword>
<dbReference type="InterPro" id="IPR036259">
    <property type="entry name" value="MFS_trans_sf"/>
</dbReference>
<evidence type="ECO:0000256" key="1">
    <source>
        <dbReference type="ARBA" id="ARBA00004651"/>
    </source>
</evidence>
<dbReference type="PROSITE" id="PS50850">
    <property type="entry name" value="MFS"/>
    <property type="match status" value="1"/>
</dbReference>
<sequence>MTLLLERPFRTYWVFNEFAYFSVWMNTVAIGWSMTQMSASTFMVASVQAAASLPVAFAALPAGILADRWERRRFLFWVNAWMTAVGAAMVITYAIGAVTPAILLVFAALMAVGMGANFPASQAMSADIVEPPKIMEAAALNTLGSNLARSFGPPAGAAILTIAGPIAVFAYGMLSRAALGIMYWFWPASESRLVGFDDRKQPPMSFGGILKQQAFIPTLSVTFLLFLSGSAFWALLPVYANTTMPGESANLLGWCMGSTGLGAVVATGFLKRLRMRMSDGWVAFFLCIACALGLAGLTKGTGFLQALGACGLFGIGWGAMVAILNGKTQSIFSSQVRARAISLNILAMYVGMGLGSLIVGVLADQFGISSSLLSASSLLVALALISAFVL</sequence>
<keyword evidence="2" id="KW-0813">Transport</keyword>
<dbReference type="PANTHER" id="PTHR23513:SF11">
    <property type="entry name" value="STAPHYLOFERRIN A TRANSPORTER"/>
    <property type="match status" value="1"/>
</dbReference>
<evidence type="ECO:0000256" key="5">
    <source>
        <dbReference type="ARBA" id="ARBA00022989"/>
    </source>
</evidence>
<dbReference type="EMBL" id="QJTF01000024">
    <property type="protein sequence ID" value="PYE86502.1"/>
    <property type="molecule type" value="Genomic_DNA"/>
</dbReference>
<evidence type="ECO:0000256" key="2">
    <source>
        <dbReference type="ARBA" id="ARBA00022448"/>
    </source>
</evidence>